<proteinExistence type="predicted"/>
<dbReference type="Proteomes" id="UP000319728">
    <property type="component" value="Unassembled WGS sequence"/>
</dbReference>
<dbReference type="OrthoDB" id="122807at2"/>
<sequence>MTAVRERAIRRSPLTRIVATILAAVTLTLGLTVVANVTTAAPAQALCSTPAITGNWSNIDAASSGVVRVEIRFTCSDTVVCDAETGVCTRPPSTLDIRPFGACSPTACDWGWRTTTAMGDGWVRALYHHSWATKDVWARTEVWHGQTFLRVWIYTDYTDGRTDRETNEWFLK</sequence>
<comment type="caution">
    <text evidence="1">The sequence shown here is derived from an EMBL/GenBank/DDBJ whole genome shotgun (WGS) entry which is preliminary data.</text>
</comment>
<evidence type="ECO:0000313" key="2">
    <source>
        <dbReference type="Proteomes" id="UP000319728"/>
    </source>
</evidence>
<accession>A0A562WHP8</accession>
<protein>
    <submittedName>
        <fullName evidence="1">Uncharacterized protein</fullName>
    </submittedName>
</protein>
<dbReference type="AlphaFoldDB" id="A0A562WHP8"/>
<dbReference type="RefSeq" id="WP_145818656.1">
    <property type="nucleotide sequence ID" value="NZ_AP023438.1"/>
</dbReference>
<name>A0A562WHP8_9ACTN</name>
<evidence type="ECO:0000313" key="1">
    <source>
        <dbReference type="EMBL" id="TWJ29803.1"/>
    </source>
</evidence>
<keyword evidence="2" id="KW-1185">Reference proteome</keyword>
<gene>
    <name evidence="1" type="ORF">JD81_03334</name>
</gene>
<organism evidence="1 2">
    <name type="scientific">Micromonospora sagamiensis</name>
    <dbReference type="NCBI Taxonomy" id="47875"/>
    <lineage>
        <taxon>Bacteria</taxon>
        <taxon>Bacillati</taxon>
        <taxon>Actinomycetota</taxon>
        <taxon>Actinomycetes</taxon>
        <taxon>Micromonosporales</taxon>
        <taxon>Micromonosporaceae</taxon>
        <taxon>Micromonospora</taxon>
    </lineage>
</organism>
<reference evidence="1 2" key="1">
    <citation type="submission" date="2019-07" db="EMBL/GenBank/DDBJ databases">
        <title>R&amp;d 2014.</title>
        <authorList>
            <person name="Klenk H.-P."/>
        </authorList>
    </citation>
    <scope>NUCLEOTIDE SEQUENCE [LARGE SCALE GENOMIC DNA]</scope>
    <source>
        <strain evidence="1 2">DSM 43912</strain>
    </source>
</reference>
<dbReference type="EMBL" id="VLLP01000001">
    <property type="protein sequence ID" value="TWJ29803.1"/>
    <property type="molecule type" value="Genomic_DNA"/>
</dbReference>